<accession>A0A6A6Q293</accession>
<evidence type="ECO:0000313" key="3">
    <source>
        <dbReference type="EMBL" id="KAF2486109.1"/>
    </source>
</evidence>
<dbReference type="GO" id="GO:0070072">
    <property type="term" value="P:vacuolar proton-transporting V-type ATPase complex assembly"/>
    <property type="evidence" value="ECO:0007669"/>
    <property type="project" value="InterPro"/>
</dbReference>
<dbReference type="EMBL" id="MU001632">
    <property type="protein sequence ID" value="KAF2486109.1"/>
    <property type="molecule type" value="Genomic_DNA"/>
</dbReference>
<evidence type="ECO:0000313" key="4">
    <source>
        <dbReference type="Proteomes" id="UP000799767"/>
    </source>
</evidence>
<reference evidence="3" key="1">
    <citation type="journal article" date="2020" name="Stud. Mycol.">
        <title>101 Dothideomycetes genomes: a test case for predicting lifestyles and emergence of pathogens.</title>
        <authorList>
            <person name="Haridas S."/>
            <person name="Albert R."/>
            <person name="Binder M."/>
            <person name="Bloem J."/>
            <person name="Labutti K."/>
            <person name="Salamov A."/>
            <person name="Andreopoulos B."/>
            <person name="Baker S."/>
            <person name="Barry K."/>
            <person name="Bills G."/>
            <person name="Bluhm B."/>
            <person name="Cannon C."/>
            <person name="Castanera R."/>
            <person name="Culley D."/>
            <person name="Daum C."/>
            <person name="Ezra D."/>
            <person name="Gonzalez J."/>
            <person name="Henrissat B."/>
            <person name="Kuo A."/>
            <person name="Liang C."/>
            <person name="Lipzen A."/>
            <person name="Lutzoni F."/>
            <person name="Magnuson J."/>
            <person name="Mondo S."/>
            <person name="Nolan M."/>
            <person name="Ohm R."/>
            <person name="Pangilinan J."/>
            <person name="Park H.-J."/>
            <person name="Ramirez L."/>
            <person name="Alfaro M."/>
            <person name="Sun H."/>
            <person name="Tritt A."/>
            <person name="Yoshinaga Y."/>
            <person name="Zwiers L.-H."/>
            <person name="Turgeon B."/>
            <person name="Goodwin S."/>
            <person name="Spatafora J."/>
            <person name="Crous P."/>
            <person name="Grigoriev I."/>
        </authorList>
    </citation>
    <scope>NUCLEOTIDE SEQUENCE</scope>
    <source>
        <strain evidence="3">CBS 113389</strain>
    </source>
</reference>
<dbReference type="PANTHER" id="PTHR31996:SF2">
    <property type="entry name" value="COILED-COIL DOMAIN-CONTAINING PROTEIN 115"/>
    <property type="match status" value="1"/>
</dbReference>
<keyword evidence="4" id="KW-1185">Reference proteome</keyword>
<feature type="region of interest" description="Disordered" evidence="2">
    <location>
        <begin position="104"/>
        <end position="171"/>
    </location>
</feature>
<evidence type="ECO:0000256" key="2">
    <source>
        <dbReference type="SAM" id="MobiDB-lite"/>
    </source>
</evidence>
<organism evidence="3 4">
    <name type="scientific">Neohortaea acidophila</name>
    <dbReference type="NCBI Taxonomy" id="245834"/>
    <lineage>
        <taxon>Eukaryota</taxon>
        <taxon>Fungi</taxon>
        <taxon>Dikarya</taxon>
        <taxon>Ascomycota</taxon>
        <taxon>Pezizomycotina</taxon>
        <taxon>Dothideomycetes</taxon>
        <taxon>Dothideomycetidae</taxon>
        <taxon>Mycosphaerellales</taxon>
        <taxon>Teratosphaeriaceae</taxon>
        <taxon>Neohortaea</taxon>
    </lineage>
</organism>
<dbReference type="GO" id="GO:0051082">
    <property type="term" value="F:unfolded protein binding"/>
    <property type="evidence" value="ECO:0007669"/>
    <property type="project" value="TreeGrafter"/>
</dbReference>
<dbReference type="Pfam" id="PF21730">
    <property type="entry name" value="Vma22_CCDC115"/>
    <property type="match status" value="1"/>
</dbReference>
<dbReference type="RefSeq" id="XP_033592678.1">
    <property type="nucleotide sequence ID" value="XM_033732576.1"/>
</dbReference>
<dbReference type="GO" id="GO:1990871">
    <property type="term" value="C:Vma12-Vma22 assembly complex"/>
    <property type="evidence" value="ECO:0007669"/>
    <property type="project" value="TreeGrafter"/>
</dbReference>
<dbReference type="InterPro" id="IPR040357">
    <property type="entry name" value="Vma22/CCDC115"/>
</dbReference>
<dbReference type="GeneID" id="54473578"/>
<feature type="compositionally biased region" description="Basic and acidic residues" evidence="2">
    <location>
        <begin position="123"/>
        <end position="146"/>
    </location>
</feature>
<protein>
    <recommendedName>
        <fullName evidence="1">Vacuolar ATPase assembly protein VMA22</fullName>
    </recommendedName>
</protein>
<dbReference type="Proteomes" id="UP000799767">
    <property type="component" value="Unassembled WGS sequence"/>
</dbReference>
<sequence length="236" mass="26057">MAVKMAETMSRYRGSLIDLNDGLDALWTSYLNHLHQYTAAQKLLQQHMSAGFLSLARADFTASGGVRKYGKDYYHERALATRRATISPSEEDQRLEVAIVSLTNIEPQDPQAGPTDAPTAVSEDDKPEQPNPELDKPNPKLDEKPDAPTPSPSDPIPTTDQEETPEDLKRKNLAMNPLRWFGVLVPPDLRSSQKSFAAGVDNAVADAVNAARAMREIEVAIRKARKDIQKAERLGV</sequence>
<name>A0A6A6Q293_9PEZI</name>
<dbReference type="PANTHER" id="PTHR31996">
    <property type="entry name" value="COILED-COIL DOMAIN-CONTAINING PROTEIN 115"/>
    <property type="match status" value="1"/>
</dbReference>
<evidence type="ECO:0000256" key="1">
    <source>
        <dbReference type="ARBA" id="ARBA00093634"/>
    </source>
</evidence>
<proteinExistence type="predicted"/>
<dbReference type="AlphaFoldDB" id="A0A6A6Q293"/>
<gene>
    <name evidence="3" type="ORF">BDY17DRAFT_290854</name>
</gene>
<dbReference type="OrthoDB" id="408631at2759"/>